<protein>
    <submittedName>
        <fullName evidence="1">Uncharacterized protein</fullName>
    </submittedName>
</protein>
<proteinExistence type="predicted"/>
<sequence length="88" mass="10470">MKKKELKRLFKDNPEFESWLKQDPTRVASVRSNPAVADDLFKKWKDRKKGRIDFDNITEKTRRAGEMLSNVQSIMEMMSDYSKKQTEL</sequence>
<gene>
    <name evidence="1" type="ORF">NDK47_13570</name>
</gene>
<reference evidence="1" key="1">
    <citation type="submission" date="2022-06" db="EMBL/GenBank/DDBJ databases">
        <title>Genome sequencing of Brevibacillus sp. BB3-R1.</title>
        <authorList>
            <person name="Heo J."/>
            <person name="Lee D."/>
            <person name="Won M."/>
            <person name="Han B.-H."/>
            <person name="Hong S.-B."/>
            <person name="Kwon S.-W."/>
        </authorList>
    </citation>
    <scope>NUCLEOTIDE SEQUENCE</scope>
    <source>
        <strain evidence="1">BB3-R1</strain>
    </source>
</reference>
<name>A0ABY4WQ20_9BACL</name>
<organism evidence="1 2">
    <name type="scientific">Brevibacillus ruminantium</name>
    <dbReference type="NCBI Taxonomy" id="2950604"/>
    <lineage>
        <taxon>Bacteria</taxon>
        <taxon>Bacillati</taxon>
        <taxon>Bacillota</taxon>
        <taxon>Bacilli</taxon>
        <taxon>Bacillales</taxon>
        <taxon>Paenibacillaceae</taxon>
        <taxon>Brevibacillus</taxon>
    </lineage>
</organism>
<dbReference type="Proteomes" id="UP001056500">
    <property type="component" value="Chromosome"/>
</dbReference>
<keyword evidence="2" id="KW-1185">Reference proteome</keyword>
<accession>A0ABY4WQ20</accession>
<evidence type="ECO:0000313" key="1">
    <source>
        <dbReference type="EMBL" id="USG68243.1"/>
    </source>
</evidence>
<evidence type="ECO:0000313" key="2">
    <source>
        <dbReference type="Proteomes" id="UP001056500"/>
    </source>
</evidence>
<dbReference type="RefSeq" id="WP_251875763.1">
    <property type="nucleotide sequence ID" value="NZ_CP098755.1"/>
</dbReference>
<dbReference type="EMBL" id="CP098755">
    <property type="protein sequence ID" value="USG68243.1"/>
    <property type="molecule type" value="Genomic_DNA"/>
</dbReference>